<accession>K1XIU3</accession>
<dbReference type="HOGENOM" id="CLU_052402_1_0_1"/>
<proteinExistence type="predicted"/>
<dbReference type="KEGG" id="mbe:MBM_09433"/>
<name>K1XIU3_MARBU</name>
<keyword evidence="1" id="KW-0812">Transmembrane</keyword>
<evidence type="ECO:0000313" key="2">
    <source>
        <dbReference type="EMBL" id="EKD12399.1"/>
    </source>
</evidence>
<dbReference type="InParanoid" id="K1XIU3"/>
<keyword evidence="1" id="KW-0472">Membrane</keyword>
<keyword evidence="1" id="KW-1133">Transmembrane helix</keyword>
<sequence>MLRPGKFHVPTLMSAFSRGLLLRHQCAFKVPRAVQFFPAKTCQHPRLFSSSKILRAAKKTHTSQTARKIIQKQPSLTPITPIKGPTPASHTVYQTYASQLAQKSHPTLLYQAPSHTAYMIACYGTAGFCFTYATISFWSNYIMAPPDISKWVPIAFGGISFLMAALGGWLILGPARLVRSISAIPRSVSVAQKTLSKKATVPELQIEIELKKMLPIPFFPARKIYVKANEVELPCRFVPLDKKLSIEEQKQIQRQKALEKEQLEEHYRKHFLTFPLRRMGTAMSKGAFAMFIAMKRIWTRDGMMMVEVKGQYYKVDVSSGWALDSGKALDKLVRIKTGLPPEI</sequence>
<dbReference type="OrthoDB" id="4140442at2759"/>
<keyword evidence="3" id="KW-1185">Reference proteome</keyword>
<feature type="transmembrane region" description="Helical" evidence="1">
    <location>
        <begin position="151"/>
        <end position="172"/>
    </location>
</feature>
<dbReference type="AlphaFoldDB" id="K1XIU3"/>
<evidence type="ECO:0000256" key="1">
    <source>
        <dbReference type="SAM" id="Phobius"/>
    </source>
</evidence>
<feature type="transmembrane region" description="Helical" evidence="1">
    <location>
        <begin position="117"/>
        <end position="139"/>
    </location>
</feature>
<gene>
    <name evidence="2" type="ORF">MBM_09433</name>
</gene>
<dbReference type="OMA" id="FYFGCWS"/>
<dbReference type="EMBL" id="JH921458">
    <property type="protein sequence ID" value="EKD12399.1"/>
    <property type="molecule type" value="Genomic_DNA"/>
</dbReference>
<evidence type="ECO:0000313" key="3">
    <source>
        <dbReference type="Proteomes" id="UP000006753"/>
    </source>
</evidence>
<dbReference type="eggNOG" id="ENOG502SX2A">
    <property type="taxonomic scope" value="Eukaryota"/>
</dbReference>
<dbReference type="STRING" id="1072389.K1XIU3"/>
<protein>
    <submittedName>
        <fullName evidence="2">Uncharacterized protein</fullName>
    </submittedName>
</protein>
<reference evidence="2 3" key="1">
    <citation type="journal article" date="2012" name="BMC Genomics">
        <title>Sequencing the genome of Marssonina brunnea reveals fungus-poplar co-evolution.</title>
        <authorList>
            <person name="Zhu S."/>
            <person name="Cao Y.-Z."/>
            <person name="Jiang C."/>
            <person name="Tan B.-Y."/>
            <person name="Wang Z."/>
            <person name="Feng S."/>
            <person name="Zhang L."/>
            <person name="Su X.-H."/>
            <person name="Brejova B."/>
            <person name="Vinar T."/>
            <person name="Xu M."/>
            <person name="Wang M.-X."/>
            <person name="Zhang S.-G."/>
            <person name="Huang M.-R."/>
            <person name="Wu R."/>
            <person name="Zhou Y."/>
        </authorList>
    </citation>
    <scope>NUCLEOTIDE SEQUENCE [LARGE SCALE GENOMIC DNA]</scope>
    <source>
        <strain evidence="2 3">MB_m1</strain>
    </source>
</reference>
<dbReference type="Proteomes" id="UP000006753">
    <property type="component" value="Unassembled WGS sequence"/>
</dbReference>
<organism evidence="2 3">
    <name type="scientific">Marssonina brunnea f. sp. multigermtubi (strain MB_m1)</name>
    <name type="common">Marssonina leaf spot fungus</name>
    <dbReference type="NCBI Taxonomy" id="1072389"/>
    <lineage>
        <taxon>Eukaryota</taxon>
        <taxon>Fungi</taxon>
        <taxon>Dikarya</taxon>
        <taxon>Ascomycota</taxon>
        <taxon>Pezizomycotina</taxon>
        <taxon>Leotiomycetes</taxon>
        <taxon>Helotiales</taxon>
        <taxon>Drepanopezizaceae</taxon>
        <taxon>Drepanopeziza</taxon>
    </lineage>
</organism>